<name>A0ACC0CYJ6_9PEZI</name>
<gene>
    <name evidence="1" type="ORF">F4821DRAFT_240650</name>
</gene>
<protein>
    <submittedName>
        <fullName evidence="1">Uncharacterized protein</fullName>
    </submittedName>
</protein>
<organism evidence="1 2">
    <name type="scientific">Hypoxylon rubiginosum</name>
    <dbReference type="NCBI Taxonomy" id="110542"/>
    <lineage>
        <taxon>Eukaryota</taxon>
        <taxon>Fungi</taxon>
        <taxon>Dikarya</taxon>
        <taxon>Ascomycota</taxon>
        <taxon>Pezizomycotina</taxon>
        <taxon>Sordariomycetes</taxon>
        <taxon>Xylariomycetidae</taxon>
        <taxon>Xylariales</taxon>
        <taxon>Hypoxylaceae</taxon>
        <taxon>Hypoxylon</taxon>
    </lineage>
</organism>
<keyword evidence="2" id="KW-1185">Reference proteome</keyword>
<reference evidence="1 2" key="1">
    <citation type="journal article" date="2022" name="New Phytol.">
        <title>Ecological generalism drives hyperdiversity of secondary metabolite gene clusters in xylarialean endophytes.</title>
        <authorList>
            <person name="Franco M.E.E."/>
            <person name="Wisecaver J.H."/>
            <person name="Arnold A.E."/>
            <person name="Ju Y.M."/>
            <person name="Slot J.C."/>
            <person name="Ahrendt S."/>
            <person name="Moore L.P."/>
            <person name="Eastman K.E."/>
            <person name="Scott K."/>
            <person name="Konkel Z."/>
            <person name="Mondo S.J."/>
            <person name="Kuo A."/>
            <person name="Hayes R.D."/>
            <person name="Haridas S."/>
            <person name="Andreopoulos B."/>
            <person name="Riley R."/>
            <person name="LaButti K."/>
            <person name="Pangilinan J."/>
            <person name="Lipzen A."/>
            <person name="Amirebrahimi M."/>
            <person name="Yan J."/>
            <person name="Adam C."/>
            <person name="Keymanesh K."/>
            <person name="Ng V."/>
            <person name="Louie K."/>
            <person name="Northen T."/>
            <person name="Drula E."/>
            <person name="Henrissat B."/>
            <person name="Hsieh H.M."/>
            <person name="Youens-Clark K."/>
            <person name="Lutzoni F."/>
            <person name="Miadlikowska J."/>
            <person name="Eastwood D.C."/>
            <person name="Hamelin R.C."/>
            <person name="Grigoriev I.V."/>
            <person name="U'Ren J.M."/>
        </authorList>
    </citation>
    <scope>NUCLEOTIDE SEQUENCE [LARGE SCALE GENOMIC DNA]</scope>
    <source>
        <strain evidence="1 2">ER1909</strain>
    </source>
</reference>
<accession>A0ACC0CYJ6</accession>
<comment type="caution">
    <text evidence="1">The sequence shown here is derived from an EMBL/GenBank/DDBJ whole genome shotgun (WGS) entry which is preliminary data.</text>
</comment>
<proteinExistence type="predicted"/>
<dbReference type="Proteomes" id="UP001497680">
    <property type="component" value="Unassembled WGS sequence"/>
</dbReference>
<sequence>MSPTQRPKTRKMPNILELQPASRMPNRKSDRDIIALDDDSDTSSDIVEVRKEENKEENKEEDPSEYYVRLAMERAQKAKEEREARENGTGEIQEDPVITILIHSHLEGIHTLMFRRKLSQSLTVVYKTWVEQQVAKYSVISRPTLEEMFFTWKGNKVYPHTSLRTLGIKPEEDGNLYPSWKSEQEGYHGRDRVLFEAWTQELYEDYLKEKERQRLRDLGELLDDDEPEEKQESEQPEDTQEEKKIRVQFKAKNAPVRNATVRSSTPAAQLIKVYRRLAQIPDNMTIELRWDGEVLEPETTVEEADIEDMDSIEVHVK</sequence>
<evidence type="ECO:0000313" key="1">
    <source>
        <dbReference type="EMBL" id="KAI6085458.1"/>
    </source>
</evidence>
<evidence type="ECO:0000313" key="2">
    <source>
        <dbReference type="Proteomes" id="UP001497680"/>
    </source>
</evidence>
<dbReference type="EMBL" id="MU394325">
    <property type="protein sequence ID" value="KAI6085458.1"/>
    <property type="molecule type" value="Genomic_DNA"/>
</dbReference>